<keyword evidence="2" id="KW-0378">Hydrolase</keyword>
<dbReference type="PANTHER" id="PTHR42951">
    <property type="entry name" value="METALLO-BETA-LACTAMASE DOMAIN-CONTAINING"/>
    <property type="match status" value="1"/>
</dbReference>
<feature type="domain" description="Metallo-beta-lactamase" evidence="1">
    <location>
        <begin position="9"/>
        <end position="229"/>
    </location>
</feature>
<dbReference type="InterPro" id="IPR036388">
    <property type="entry name" value="WH-like_DNA-bd_sf"/>
</dbReference>
<sequence length="326" mass="35874">MALPMALDHVNVYALEDPDGWTLVDTGFDTARTRAVWERLLAGPLGGRPVRRVLVTHHHPDHIGLAGWFQTVHGAELLTTRIAWLTARMLTLDEQPVPSPESLAFYHAAGMDAERLEARRSMRPFNFADMVTPLPAGYTRIGEGDRLRLGGRDWLVRTGDGHAPEHATLWEETDSAPLLLSGDQVLPGISSNLGVHVTEPGANPVEEWIASCVRFAGLARADHLVLPGHRLPFRGLGLRLRQLIDNHHTALERLTEHLRTPRSAPECFVILFRRTIDDSTYGLALGEALGHLNALEARGLARRETGPDGVWRWTAIPAPDLPAGAS</sequence>
<dbReference type="PANTHER" id="PTHR42951:SF22">
    <property type="entry name" value="METALLO BETA-LACTAMASE SUPERFAMILY LIPOPROTEIN"/>
    <property type="match status" value="1"/>
</dbReference>
<name>A0A5B8FYX4_9RHOB</name>
<accession>A0A5B8FYX4</accession>
<dbReference type="Proteomes" id="UP000305888">
    <property type="component" value="Chromosome"/>
</dbReference>
<dbReference type="SUPFAM" id="SSF56281">
    <property type="entry name" value="Metallo-hydrolase/oxidoreductase"/>
    <property type="match status" value="1"/>
</dbReference>
<keyword evidence="3" id="KW-1185">Reference proteome</keyword>
<evidence type="ECO:0000259" key="1">
    <source>
        <dbReference type="SMART" id="SM00849"/>
    </source>
</evidence>
<dbReference type="EMBL" id="CP040818">
    <property type="protein sequence ID" value="QDL93665.1"/>
    <property type="molecule type" value="Genomic_DNA"/>
</dbReference>
<protein>
    <submittedName>
        <fullName evidence="2">MBL fold metallo-hydrolase</fullName>
    </submittedName>
</protein>
<dbReference type="Pfam" id="PF00753">
    <property type="entry name" value="Lactamase_B"/>
    <property type="match status" value="1"/>
</dbReference>
<dbReference type="InterPro" id="IPR048933">
    <property type="entry name" value="B_lactamase-like_C"/>
</dbReference>
<dbReference type="AlphaFoldDB" id="A0A5B8FYX4"/>
<proteinExistence type="predicted"/>
<dbReference type="Gene3D" id="1.10.10.10">
    <property type="entry name" value="Winged helix-like DNA-binding domain superfamily/Winged helix DNA-binding domain"/>
    <property type="match status" value="1"/>
</dbReference>
<gene>
    <name evidence="2" type="ORF">FDP22_09390</name>
</gene>
<evidence type="ECO:0000313" key="3">
    <source>
        <dbReference type="Proteomes" id="UP000305888"/>
    </source>
</evidence>
<dbReference type="InterPro" id="IPR001279">
    <property type="entry name" value="Metallo-B-lactamas"/>
</dbReference>
<dbReference type="Pfam" id="PF21221">
    <property type="entry name" value="B_lactamase-like_C"/>
    <property type="match status" value="1"/>
</dbReference>
<dbReference type="Gene3D" id="3.60.15.10">
    <property type="entry name" value="Ribonuclease Z/Hydroxyacylglutathione hydrolase-like"/>
    <property type="match status" value="1"/>
</dbReference>
<dbReference type="InterPro" id="IPR036866">
    <property type="entry name" value="RibonucZ/Hydroxyglut_hydro"/>
</dbReference>
<evidence type="ECO:0000313" key="2">
    <source>
        <dbReference type="EMBL" id="QDL93665.1"/>
    </source>
</evidence>
<reference evidence="2 3" key="1">
    <citation type="submission" date="2019-06" db="EMBL/GenBank/DDBJ databases">
        <title>Genome sequence of Rhodobacteraceae bacterium D4M1.</title>
        <authorList>
            <person name="Cao J."/>
        </authorList>
    </citation>
    <scope>NUCLEOTIDE SEQUENCE [LARGE SCALE GENOMIC DNA]</scope>
    <source>
        <strain evidence="2 3">D4M1</strain>
    </source>
</reference>
<dbReference type="SMART" id="SM00849">
    <property type="entry name" value="Lactamase_B"/>
    <property type="match status" value="1"/>
</dbReference>
<organism evidence="2 3">
    <name type="scientific">Paroceanicella profunda</name>
    <dbReference type="NCBI Taxonomy" id="2579971"/>
    <lineage>
        <taxon>Bacteria</taxon>
        <taxon>Pseudomonadati</taxon>
        <taxon>Pseudomonadota</taxon>
        <taxon>Alphaproteobacteria</taxon>
        <taxon>Rhodobacterales</taxon>
        <taxon>Paracoccaceae</taxon>
        <taxon>Paroceanicella</taxon>
    </lineage>
</organism>
<dbReference type="InterPro" id="IPR050855">
    <property type="entry name" value="NDM-1-like"/>
</dbReference>
<dbReference type="KEGG" id="ppru:FDP22_09390"/>
<dbReference type="GO" id="GO:0016787">
    <property type="term" value="F:hydrolase activity"/>
    <property type="evidence" value="ECO:0007669"/>
    <property type="project" value="UniProtKB-KW"/>
</dbReference>
<dbReference type="OrthoDB" id="2971563at2"/>